<proteinExistence type="predicted"/>
<evidence type="ECO:0000256" key="1">
    <source>
        <dbReference type="SAM" id="MobiDB-lite"/>
    </source>
</evidence>
<reference evidence="2" key="1">
    <citation type="submission" date="2023-03" db="EMBL/GenBank/DDBJ databases">
        <title>Massive genome expansion in bonnet fungi (Mycena s.s.) driven by repeated elements and novel gene families across ecological guilds.</title>
        <authorList>
            <consortium name="Lawrence Berkeley National Laboratory"/>
            <person name="Harder C.B."/>
            <person name="Miyauchi S."/>
            <person name="Viragh M."/>
            <person name="Kuo A."/>
            <person name="Thoen E."/>
            <person name="Andreopoulos B."/>
            <person name="Lu D."/>
            <person name="Skrede I."/>
            <person name="Drula E."/>
            <person name="Henrissat B."/>
            <person name="Morin E."/>
            <person name="Kohler A."/>
            <person name="Barry K."/>
            <person name="LaButti K."/>
            <person name="Morin E."/>
            <person name="Salamov A."/>
            <person name="Lipzen A."/>
            <person name="Mereny Z."/>
            <person name="Hegedus B."/>
            <person name="Baldrian P."/>
            <person name="Stursova M."/>
            <person name="Weitz H."/>
            <person name="Taylor A."/>
            <person name="Grigoriev I.V."/>
            <person name="Nagy L.G."/>
            <person name="Martin F."/>
            <person name="Kauserud H."/>
        </authorList>
    </citation>
    <scope>NUCLEOTIDE SEQUENCE</scope>
    <source>
        <strain evidence="2">CBHHK182m</strain>
    </source>
</reference>
<evidence type="ECO:0000313" key="2">
    <source>
        <dbReference type="EMBL" id="KAJ7731518.1"/>
    </source>
</evidence>
<comment type="caution">
    <text evidence="2">The sequence shown here is derived from an EMBL/GenBank/DDBJ whole genome shotgun (WGS) entry which is preliminary data.</text>
</comment>
<protein>
    <submittedName>
        <fullName evidence="2">Uncharacterized protein</fullName>
    </submittedName>
</protein>
<organism evidence="2 3">
    <name type="scientific">Mycena metata</name>
    <dbReference type="NCBI Taxonomy" id="1033252"/>
    <lineage>
        <taxon>Eukaryota</taxon>
        <taxon>Fungi</taxon>
        <taxon>Dikarya</taxon>
        <taxon>Basidiomycota</taxon>
        <taxon>Agaricomycotina</taxon>
        <taxon>Agaricomycetes</taxon>
        <taxon>Agaricomycetidae</taxon>
        <taxon>Agaricales</taxon>
        <taxon>Marasmiineae</taxon>
        <taxon>Mycenaceae</taxon>
        <taxon>Mycena</taxon>
    </lineage>
</organism>
<gene>
    <name evidence="2" type="ORF">B0H16DRAFT_1469082</name>
</gene>
<accession>A0AAD7HZX5</accession>
<dbReference type="EMBL" id="JARKIB010000152">
    <property type="protein sequence ID" value="KAJ7731518.1"/>
    <property type="molecule type" value="Genomic_DNA"/>
</dbReference>
<evidence type="ECO:0000313" key="3">
    <source>
        <dbReference type="Proteomes" id="UP001215598"/>
    </source>
</evidence>
<dbReference type="Proteomes" id="UP001215598">
    <property type="component" value="Unassembled WGS sequence"/>
</dbReference>
<feature type="compositionally biased region" description="Basic and acidic residues" evidence="1">
    <location>
        <begin position="143"/>
        <end position="153"/>
    </location>
</feature>
<dbReference type="AlphaFoldDB" id="A0AAD7HZX5"/>
<name>A0AAD7HZX5_9AGAR</name>
<sequence>MNLNDVHASESEQAWVAKDRWEARGCVNGVAMPGECAEFVPTPSPLSVRESAGEARPGTGLKTPAILCARNGAAEEGGITKQIVRRSLQSWRIKIPAWWERNLDTRRGRGVTVLIQIEGAHKGRAEVAEGIAQSQVMWSPEAEGQHKERDGGERVVLVQGQE</sequence>
<feature type="region of interest" description="Disordered" evidence="1">
    <location>
        <begin position="140"/>
        <end position="162"/>
    </location>
</feature>
<keyword evidence="3" id="KW-1185">Reference proteome</keyword>